<dbReference type="Pfam" id="PF00300">
    <property type="entry name" value="His_Phos_1"/>
    <property type="match status" value="1"/>
</dbReference>
<dbReference type="GO" id="GO:0005737">
    <property type="term" value="C:cytoplasm"/>
    <property type="evidence" value="ECO:0007669"/>
    <property type="project" value="TreeGrafter"/>
</dbReference>
<dbReference type="Proteomes" id="UP000236729">
    <property type="component" value="Unassembled WGS sequence"/>
</dbReference>
<dbReference type="SMR" id="A0A1H5U779"/>
<reference evidence="4 5" key="1">
    <citation type="submission" date="2016-10" db="EMBL/GenBank/DDBJ databases">
        <authorList>
            <person name="Varghese N."/>
            <person name="Submissions S."/>
        </authorList>
    </citation>
    <scope>NUCLEOTIDE SEQUENCE [LARGE SCALE GENOMIC DNA]</scope>
    <source>
        <strain evidence="5">ATCC 20501</strain>
        <strain evidence="3 4">CGMCC 4.3529</strain>
    </source>
</reference>
<evidence type="ECO:0000313" key="2">
    <source>
        <dbReference type="EMBL" id="SEF70894.1"/>
    </source>
</evidence>
<dbReference type="EMBL" id="FOME01000001">
    <property type="protein sequence ID" value="SFC76572.1"/>
    <property type="molecule type" value="Genomic_DNA"/>
</dbReference>
<dbReference type="PANTHER" id="PTHR48100">
    <property type="entry name" value="BROAD-SPECIFICITY PHOSPHATASE YOR283W-RELATED"/>
    <property type="match status" value="1"/>
</dbReference>
<dbReference type="SUPFAM" id="SSF53254">
    <property type="entry name" value="Phosphoglycerate mutase-like"/>
    <property type="match status" value="1"/>
</dbReference>
<dbReference type="Gene3D" id="3.40.50.1240">
    <property type="entry name" value="Phosphoglycerate mutase-like"/>
    <property type="match status" value="1"/>
</dbReference>
<evidence type="ECO:0000313" key="3">
    <source>
        <dbReference type="EMBL" id="SFC76572.1"/>
    </source>
</evidence>
<gene>
    <name evidence="2" type="ORF">SAMN02982929_00435</name>
    <name evidence="3" type="ORF">SAMN05216506_1011635</name>
</gene>
<accession>A0A1I1LVR5</accession>
<dbReference type="InterPro" id="IPR013078">
    <property type="entry name" value="His_Pase_superF_clade-1"/>
</dbReference>
<dbReference type="InterPro" id="IPR029033">
    <property type="entry name" value="His_PPase_superfam"/>
</dbReference>
<proteinExistence type="predicted"/>
<evidence type="ECO:0000313" key="5">
    <source>
        <dbReference type="Proteomes" id="UP000236729"/>
    </source>
</evidence>
<evidence type="ECO:0000256" key="1">
    <source>
        <dbReference type="SAM" id="MobiDB-lite"/>
    </source>
</evidence>
<keyword evidence="4" id="KW-1185">Reference proteome</keyword>
<sequence>MSEVEYRQSRFSVPAGAADVLLVRHGESAPARPDRPFPLVGGQGDPELAPQGREHAERVAQRLAGAGLDAIYVTTLRRTVQTAAPLAARLGLTPQVEPDLREVHLGEWEGGLFRQKVAANDPVVHRMHAEQRWDVIPGAESAEALSTRVRGAIERLALAHPDQRIAVFTHGGVIGQAMALATGSRPLAFLGADNGSISRIVVTADRWIVRGFNDVAHLGADYAAEAAALS</sequence>
<evidence type="ECO:0000313" key="4">
    <source>
        <dbReference type="Proteomes" id="UP000199690"/>
    </source>
</evidence>
<protein>
    <submittedName>
        <fullName evidence="2">Probable phosphoglycerate mutase</fullName>
    </submittedName>
</protein>
<reference evidence="2" key="2">
    <citation type="submission" date="2016-10" db="EMBL/GenBank/DDBJ databases">
        <authorList>
            <person name="de Groot N.N."/>
        </authorList>
    </citation>
    <scope>NUCLEOTIDE SEQUENCE [LARGE SCALE GENOMIC DNA]</scope>
    <source>
        <strain evidence="2">ATCC 20501</strain>
    </source>
</reference>
<name>A0A1H5U779_9PSEU</name>
<dbReference type="RefSeq" id="WP_093347810.1">
    <property type="nucleotide sequence ID" value="NZ_FNVB01000002.1"/>
</dbReference>
<feature type="region of interest" description="Disordered" evidence="1">
    <location>
        <begin position="28"/>
        <end position="54"/>
    </location>
</feature>
<dbReference type="CDD" id="cd07067">
    <property type="entry name" value="HP_PGM_like"/>
    <property type="match status" value="1"/>
</dbReference>
<dbReference type="SMART" id="SM00855">
    <property type="entry name" value="PGAM"/>
    <property type="match status" value="1"/>
</dbReference>
<accession>A0A1H5U779</accession>
<dbReference type="EMBL" id="FNVB01000002">
    <property type="protein sequence ID" value="SEF70894.1"/>
    <property type="molecule type" value="Genomic_DNA"/>
</dbReference>
<dbReference type="Proteomes" id="UP000199690">
    <property type="component" value="Unassembled WGS sequence"/>
</dbReference>
<dbReference type="GO" id="GO:0016791">
    <property type="term" value="F:phosphatase activity"/>
    <property type="evidence" value="ECO:0007669"/>
    <property type="project" value="TreeGrafter"/>
</dbReference>
<dbReference type="AlphaFoldDB" id="A0A1H5U779"/>
<organism evidence="2 5">
    <name type="scientific">Saccharopolyspora kobensis</name>
    <dbReference type="NCBI Taxonomy" id="146035"/>
    <lineage>
        <taxon>Bacteria</taxon>
        <taxon>Bacillati</taxon>
        <taxon>Actinomycetota</taxon>
        <taxon>Actinomycetes</taxon>
        <taxon>Pseudonocardiales</taxon>
        <taxon>Pseudonocardiaceae</taxon>
        <taxon>Saccharopolyspora</taxon>
    </lineage>
</organism>
<dbReference type="InterPro" id="IPR050275">
    <property type="entry name" value="PGM_Phosphatase"/>
</dbReference>
<dbReference type="PANTHER" id="PTHR48100:SF1">
    <property type="entry name" value="HISTIDINE PHOSPHATASE FAMILY PROTEIN-RELATED"/>
    <property type="match status" value="1"/>
</dbReference>